<evidence type="ECO:0000313" key="7">
    <source>
        <dbReference type="Proteomes" id="UP000677234"/>
    </source>
</evidence>
<dbReference type="Proteomes" id="UP000595847">
    <property type="component" value="Chromosome"/>
</dbReference>
<evidence type="ECO:0000256" key="2">
    <source>
        <dbReference type="ARBA" id="ARBA00022840"/>
    </source>
</evidence>
<keyword evidence="1" id="KW-0547">Nucleotide-binding</keyword>
<evidence type="ECO:0000256" key="1">
    <source>
        <dbReference type="ARBA" id="ARBA00022741"/>
    </source>
</evidence>
<accession>A0A7T5EM48</accession>
<reference evidence="5" key="2">
    <citation type="submission" date="2021-04" db="EMBL/GenBank/DDBJ databases">
        <title>Brevibacillus composti FJAT-54423, complete genome.</title>
        <authorList>
            <person name="Tang R."/>
        </authorList>
    </citation>
    <scope>NUCLEOTIDE SEQUENCE</scope>
    <source>
        <strain evidence="5">FJAT-54424</strain>
    </source>
</reference>
<reference evidence="4 6" key="1">
    <citation type="submission" date="2020-12" db="EMBL/GenBank/DDBJ databases">
        <title>strain FJAT-54423T represents a novel species of the genus Brevibacillus.</title>
        <authorList>
            <person name="Tang R."/>
        </authorList>
    </citation>
    <scope>NUCLEOTIDE SEQUENCE [LARGE SCALE GENOMIC DNA]</scope>
    <source>
        <strain evidence="4 6">FJAT-54423</strain>
    </source>
</reference>
<dbReference type="InterPro" id="IPR002078">
    <property type="entry name" value="Sigma_54_int"/>
</dbReference>
<dbReference type="Gene3D" id="3.40.50.300">
    <property type="entry name" value="P-loop containing nucleotide triphosphate hydrolases"/>
    <property type="match status" value="1"/>
</dbReference>
<dbReference type="SUPFAM" id="SSF52540">
    <property type="entry name" value="P-loop containing nucleoside triphosphate hydrolases"/>
    <property type="match status" value="1"/>
</dbReference>
<dbReference type="Proteomes" id="UP000677234">
    <property type="component" value="Chromosome"/>
</dbReference>
<proteinExistence type="predicted"/>
<sequence>MFGSAKEAFTGAADQTGLFEYAQDGTLFLDEINSMPISLQSKLIRVLEERVVRRLGSTSATPVRCVVISASNEDPQMLIAKNKFRLVLEEAG</sequence>
<name>A0A7T5EM48_9BACL</name>
<gene>
    <name evidence="4" type="ORF">JD108_03825</name>
    <name evidence="5" type="ORF">KDJ56_03830</name>
</gene>
<organism evidence="4 6">
    <name type="scientific">Brevibacillus composti</name>
    <dbReference type="NCBI Taxonomy" id="2796470"/>
    <lineage>
        <taxon>Bacteria</taxon>
        <taxon>Bacillati</taxon>
        <taxon>Bacillota</taxon>
        <taxon>Bacilli</taxon>
        <taxon>Bacillales</taxon>
        <taxon>Paenibacillaceae</taxon>
        <taxon>Brevibacillus</taxon>
    </lineage>
</organism>
<evidence type="ECO:0000313" key="6">
    <source>
        <dbReference type="Proteomes" id="UP000595847"/>
    </source>
</evidence>
<dbReference type="GO" id="GO:0005524">
    <property type="term" value="F:ATP binding"/>
    <property type="evidence" value="ECO:0007669"/>
    <property type="project" value="UniProtKB-KW"/>
</dbReference>
<dbReference type="KEGG" id="bcop:JD108_03825"/>
<protein>
    <submittedName>
        <fullName evidence="4">Sigma 54-interacting transcriptional regulator</fullName>
    </submittedName>
</protein>
<evidence type="ECO:0000259" key="3">
    <source>
        <dbReference type="PROSITE" id="PS50045"/>
    </source>
</evidence>
<keyword evidence="7" id="KW-1185">Reference proteome</keyword>
<dbReference type="AlphaFoldDB" id="A0A7T5EM48"/>
<dbReference type="EMBL" id="CP066308">
    <property type="protein sequence ID" value="QQE75081.1"/>
    <property type="molecule type" value="Genomic_DNA"/>
</dbReference>
<dbReference type="GO" id="GO:0006355">
    <property type="term" value="P:regulation of DNA-templated transcription"/>
    <property type="evidence" value="ECO:0007669"/>
    <property type="project" value="InterPro"/>
</dbReference>
<dbReference type="PANTHER" id="PTHR32071">
    <property type="entry name" value="TRANSCRIPTIONAL REGULATORY PROTEIN"/>
    <property type="match status" value="1"/>
</dbReference>
<dbReference type="EMBL" id="CP073708">
    <property type="protein sequence ID" value="QUO42167.1"/>
    <property type="molecule type" value="Genomic_DNA"/>
</dbReference>
<evidence type="ECO:0000313" key="5">
    <source>
        <dbReference type="EMBL" id="QUO42167.1"/>
    </source>
</evidence>
<keyword evidence="2" id="KW-0067">ATP-binding</keyword>
<evidence type="ECO:0000313" key="4">
    <source>
        <dbReference type="EMBL" id="QQE75081.1"/>
    </source>
</evidence>
<dbReference type="InterPro" id="IPR027417">
    <property type="entry name" value="P-loop_NTPase"/>
</dbReference>
<dbReference type="RefSeq" id="WP_198828614.1">
    <property type="nucleotide sequence ID" value="NZ_CP066308.1"/>
</dbReference>
<dbReference type="Pfam" id="PF00158">
    <property type="entry name" value="Sigma54_activat"/>
    <property type="match status" value="1"/>
</dbReference>
<dbReference type="PROSITE" id="PS50045">
    <property type="entry name" value="SIGMA54_INTERACT_4"/>
    <property type="match status" value="1"/>
</dbReference>
<feature type="domain" description="Sigma-54 factor interaction" evidence="3">
    <location>
        <begin position="1"/>
        <end position="85"/>
    </location>
</feature>